<evidence type="ECO:0000313" key="4">
    <source>
        <dbReference type="Proteomes" id="UP000182725"/>
    </source>
</evidence>
<dbReference type="Pfam" id="PF02616">
    <property type="entry name" value="SMC_ScpA"/>
    <property type="match status" value="1"/>
</dbReference>
<dbReference type="EMBL" id="FNTV01000001">
    <property type="protein sequence ID" value="SEE52897.1"/>
    <property type="molecule type" value="Genomic_DNA"/>
</dbReference>
<sequence>MNSPTLVAGIAAGTPLESPEASGTGTSGKARFEVRLDNFTGPFDLLLGLISKHEMDITDVAIATVTDEFISYLKALADLGQEWALDEASEFLVLAATLLDLKAARLLPEGEVENDDDLALLEARDLLFARLLQYKAFKEVATLMGGELEREARRFPREAGLEPHFAALLPELLWRHTPQQLAELAARAMEPKEAPRTEVGLAHLHVQPVSVRDQAGIIMAMLTQGMPGQDDPAAAAWAAQPLTFAALTADAESSMVVIARFLALLELFRDQLVAFDQEHPLGELLVRWSSGVDHAPATDSDFDEEIGSAHEQ</sequence>
<accession>A0A1H5JKY5</accession>
<reference evidence="3 4" key="1">
    <citation type="submission" date="2016-10" db="EMBL/GenBank/DDBJ databases">
        <authorList>
            <person name="de Groot N.N."/>
        </authorList>
    </citation>
    <scope>NUCLEOTIDE SEQUENCE [LARGE SCALE GENOMIC DNA]</scope>
    <source>
        <strain evidence="3 4">DSM 22274</strain>
    </source>
</reference>
<dbReference type="Gene3D" id="6.10.250.2410">
    <property type="match status" value="1"/>
</dbReference>
<gene>
    <name evidence="3" type="ORF">SAMN04489740_1648</name>
</gene>
<dbReference type="PANTHER" id="PTHR33969:SF2">
    <property type="entry name" value="SEGREGATION AND CONDENSATION PROTEIN A"/>
    <property type="match status" value="1"/>
</dbReference>
<evidence type="ECO:0000256" key="2">
    <source>
        <dbReference type="ARBA" id="ARBA00044777"/>
    </source>
</evidence>
<dbReference type="AlphaFoldDB" id="A0A1H5JKY5"/>
<dbReference type="GO" id="GO:0007059">
    <property type="term" value="P:chromosome segregation"/>
    <property type="evidence" value="ECO:0007669"/>
    <property type="project" value="UniProtKB-KW"/>
</dbReference>
<dbReference type="PANTHER" id="PTHR33969">
    <property type="entry name" value="SEGREGATION AND CONDENSATION PROTEIN A"/>
    <property type="match status" value="1"/>
</dbReference>
<keyword evidence="1" id="KW-0159">Chromosome partition</keyword>
<protein>
    <recommendedName>
        <fullName evidence="2">Segregation and condensation protein A</fullName>
    </recommendedName>
</protein>
<organism evidence="3 4">
    <name type="scientific">Arthrobacter alpinus</name>
    <dbReference type="NCBI Taxonomy" id="656366"/>
    <lineage>
        <taxon>Bacteria</taxon>
        <taxon>Bacillati</taxon>
        <taxon>Actinomycetota</taxon>
        <taxon>Actinomycetes</taxon>
        <taxon>Micrococcales</taxon>
        <taxon>Micrococcaceae</taxon>
        <taxon>Arthrobacter</taxon>
    </lineage>
</organism>
<proteinExistence type="predicted"/>
<dbReference type="InterPro" id="IPR003768">
    <property type="entry name" value="ScpA"/>
</dbReference>
<name>A0A1H5JKY5_9MICC</name>
<dbReference type="Proteomes" id="UP000182725">
    <property type="component" value="Unassembled WGS sequence"/>
</dbReference>
<evidence type="ECO:0000313" key="3">
    <source>
        <dbReference type="EMBL" id="SEE52897.1"/>
    </source>
</evidence>
<evidence type="ECO:0000256" key="1">
    <source>
        <dbReference type="ARBA" id="ARBA00022829"/>
    </source>
</evidence>